<sequence>MPLVHKVVGILKVKSESGEQARKGSVQFKCEPIVIGYCDDDDSGNEEEEEFDYSDYNPDDDDDHSEEDSEFSRLTASNTRFNSIGANLRDAKILQTFGQINNQSVGIAFRIGDFKSETRKHDYDETLIGCNRVSELIGEEKRGKLTNGSNGNSTIANGTNNLLSTKNGSGDNYINNKKNVDGDELVKKSNGVNGNNNLTDHDGSNGRPDDNVKRNAGNMNNNNSKDNNSTLPIVPITLNSNTVNSTIISSPMISTVSSSHVNNTNTTTTSSLTYSSGKPLETSNTSTNKVNNTPASANTNNATIPDNTSDTVNNDTSNIMGNGGSLSFKATDSSAKYNTTNNSLKSEISKTSQLTTPLVLISSTHCTTVVTITTTTCSSSNKLNSVSTCAPHQTTPSSLSSVSSASPIVTIAPMKSEAVNAKEKLTCKSYQESSDDTNGNKSSYNNGENQSTTVADSHNELTCISLPVTNGKLTQLEINDDYSIDPRKVVGPEIEYTSSKTVDETEVIFIGGGINRLSLVSKDDQVENELYFENRGVNRKKLESIDSEMKSNDDPDVDDCSSTTDVADSAVSNVFTSTDEDDDDDNEQRNDQNDNNEVNNEVNDDVVISSVSLTLVNKFNDTREEERCSESIEISANINNNNNLTTNGKINSINDERSEIPKKPERTLKSLKPKIPSKPFSLSHGNKVNDEDYFYGNGIETHLNSNDNSDNTKQFSCDNGLNNSVVDQFAQSKSEINSTSWDNNHQSSRELRLAELAQELESVRHPGKRQAPIPPPSTHEVSDRQAKFNTLTRSGLPAPPPRPPPPSGLKHIVNGVTNGYHGSNIFHSNGNSNNNSGSTKFSLKKLLKLSKDDNDLEHNGESISGKIWKHKFDLDRRKSSPGHNVDSQDRSTSGSYDVNRSSFYGNGRERSYSLSGNSCLPQPQQLLLNQQAQQQQNKPNGFRPVVPARRSRSNDVNLNNNDKNSIDSQMLNRLITSSTNGSFHCKPIGISTQSQLTISPVSSPTNSAYTVIAKYNADTLNRILHNYSLTHQSYKNISKKDLFYESFRLIGPESKIYKDAYLKSETISANFLVTPLAYSIRSEVSFDLKYGQFIDPDENVKMFALKPEFDLIITLDRLLDEDSSELTGSLNLKNAAFIILQFISLLKYYQANGIEGVNEDQLKLTMLCCNKKQTTNNMYLISPSFDYVSNVTKHYSDSSTSLSLCKCVKVLVRNLRRKLTKSDDLLTLVEDILHEETSSSLTIAKSLCEIILFEVPFNFESQGTLELWLDIQRTKFINLLNYETEKESASHKTVHNYYFMLFLTRSNLKILFQCINQVRGKLLSLS</sequence>
<protein>
    <submittedName>
        <fullName evidence="2">Uncharacterized protein</fullName>
    </submittedName>
</protein>
<reference evidence="3" key="1">
    <citation type="submission" date="2011-08" db="EMBL/GenBank/DDBJ databases">
        <authorList>
            <person name="Rombauts S."/>
        </authorList>
    </citation>
    <scope>NUCLEOTIDE SEQUENCE</scope>
    <source>
        <strain evidence="3">London</strain>
    </source>
</reference>
<evidence type="ECO:0000313" key="3">
    <source>
        <dbReference type="Proteomes" id="UP000015104"/>
    </source>
</evidence>
<feature type="compositionally biased region" description="Basic and acidic residues" evidence="1">
    <location>
        <begin position="178"/>
        <end position="187"/>
    </location>
</feature>
<feature type="compositionally biased region" description="Polar residues" evidence="1">
    <location>
        <begin position="146"/>
        <end position="177"/>
    </location>
</feature>
<feature type="region of interest" description="Disordered" evidence="1">
    <location>
        <begin position="570"/>
        <end position="605"/>
    </location>
</feature>
<feature type="region of interest" description="Disordered" evidence="1">
    <location>
        <begin position="546"/>
        <end position="565"/>
    </location>
</feature>
<feature type="region of interest" description="Disordered" evidence="1">
    <location>
        <begin position="141"/>
        <end position="231"/>
    </location>
</feature>
<feature type="compositionally biased region" description="Basic and acidic residues" evidence="1">
    <location>
        <begin position="199"/>
        <end position="213"/>
    </location>
</feature>
<dbReference type="HOGENOM" id="CLU_259467_0_0_1"/>
<feature type="compositionally biased region" description="Low complexity" evidence="1">
    <location>
        <begin position="930"/>
        <end position="940"/>
    </location>
</feature>
<feature type="region of interest" description="Disordered" evidence="1">
    <location>
        <begin position="256"/>
        <end position="312"/>
    </location>
</feature>
<reference evidence="2" key="2">
    <citation type="submission" date="2015-06" db="UniProtKB">
        <authorList>
            <consortium name="EnsemblMetazoa"/>
        </authorList>
    </citation>
    <scope>IDENTIFICATION</scope>
</reference>
<organism evidence="2 3">
    <name type="scientific">Tetranychus urticae</name>
    <name type="common">Two-spotted spider mite</name>
    <dbReference type="NCBI Taxonomy" id="32264"/>
    <lineage>
        <taxon>Eukaryota</taxon>
        <taxon>Metazoa</taxon>
        <taxon>Ecdysozoa</taxon>
        <taxon>Arthropoda</taxon>
        <taxon>Chelicerata</taxon>
        <taxon>Arachnida</taxon>
        <taxon>Acari</taxon>
        <taxon>Acariformes</taxon>
        <taxon>Trombidiformes</taxon>
        <taxon>Prostigmata</taxon>
        <taxon>Eleutherengona</taxon>
        <taxon>Raphignathae</taxon>
        <taxon>Tetranychoidea</taxon>
        <taxon>Tetranychidae</taxon>
        <taxon>Tetranychus</taxon>
    </lineage>
</organism>
<feature type="compositionally biased region" description="Pro residues" evidence="1">
    <location>
        <begin position="797"/>
        <end position="807"/>
    </location>
</feature>
<feature type="compositionally biased region" description="Low complexity" evidence="1">
    <location>
        <begin position="188"/>
        <end position="198"/>
    </location>
</feature>
<feature type="compositionally biased region" description="Low complexity" evidence="1">
    <location>
        <begin position="954"/>
        <end position="965"/>
    </location>
</feature>
<feature type="region of interest" description="Disordered" evidence="1">
    <location>
        <begin position="930"/>
        <end position="965"/>
    </location>
</feature>
<feature type="region of interest" description="Disordered" evidence="1">
    <location>
        <begin position="429"/>
        <end position="454"/>
    </location>
</feature>
<evidence type="ECO:0000313" key="2">
    <source>
        <dbReference type="EnsemblMetazoa" id="tetur01g13420.1"/>
    </source>
</evidence>
<feature type="region of interest" description="Disordered" evidence="1">
    <location>
        <begin position="763"/>
        <end position="816"/>
    </location>
</feature>
<feature type="region of interest" description="Disordered" evidence="1">
    <location>
        <begin position="876"/>
        <end position="918"/>
    </location>
</feature>
<dbReference type="EMBL" id="CAEY01000474">
    <property type="status" value="NOT_ANNOTATED_CDS"/>
    <property type="molecule type" value="Genomic_DNA"/>
</dbReference>
<dbReference type="Proteomes" id="UP000015104">
    <property type="component" value="Unassembled WGS sequence"/>
</dbReference>
<name>T1JTA5_TETUR</name>
<feature type="region of interest" description="Disordered" evidence="1">
    <location>
        <begin position="39"/>
        <end position="73"/>
    </location>
</feature>
<dbReference type="EnsemblMetazoa" id="tetur01g13420.1">
    <property type="protein sequence ID" value="tetur01g13420.1"/>
    <property type="gene ID" value="tetur01g13420"/>
</dbReference>
<feature type="compositionally biased region" description="Low complexity" evidence="1">
    <location>
        <begin position="214"/>
        <end position="228"/>
    </location>
</feature>
<feature type="compositionally biased region" description="Polar residues" evidence="1">
    <location>
        <begin position="890"/>
        <end position="904"/>
    </location>
</feature>
<evidence type="ECO:0000256" key="1">
    <source>
        <dbReference type="SAM" id="MobiDB-lite"/>
    </source>
</evidence>
<feature type="compositionally biased region" description="Low complexity" evidence="1">
    <location>
        <begin position="593"/>
        <end position="605"/>
    </location>
</feature>
<dbReference type="eggNOG" id="ENOG502QPYB">
    <property type="taxonomic scope" value="Eukaryota"/>
</dbReference>
<feature type="compositionally biased region" description="Acidic residues" evidence="1">
    <location>
        <begin position="39"/>
        <end position="69"/>
    </location>
</feature>
<keyword evidence="3" id="KW-1185">Reference proteome</keyword>
<proteinExistence type="predicted"/>
<accession>T1JTA5</accession>